<proteinExistence type="predicted"/>
<comment type="caution">
    <text evidence="2">The sequence shown here is derived from an EMBL/GenBank/DDBJ whole genome shotgun (WGS) entry which is preliminary data.</text>
</comment>
<organism evidence="2 3">
    <name type="scientific">Arctia plantaginis</name>
    <name type="common">Wood tiger moth</name>
    <name type="synonym">Phalaena plantaginis</name>
    <dbReference type="NCBI Taxonomy" id="874455"/>
    <lineage>
        <taxon>Eukaryota</taxon>
        <taxon>Metazoa</taxon>
        <taxon>Ecdysozoa</taxon>
        <taxon>Arthropoda</taxon>
        <taxon>Hexapoda</taxon>
        <taxon>Insecta</taxon>
        <taxon>Pterygota</taxon>
        <taxon>Neoptera</taxon>
        <taxon>Endopterygota</taxon>
        <taxon>Lepidoptera</taxon>
        <taxon>Glossata</taxon>
        <taxon>Ditrysia</taxon>
        <taxon>Noctuoidea</taxon>
        <taxon>Erebidae</taxon>
        <taxon>Arctiinae</taxon>
        <taxon>Arctia</taxon>
    </lineage>
</organism>
<evidence type="ECO:0000313" key="2">
    <source>
        <dbReference type="EMBL" id="CAB3258498.1"/>
    </source>
</evidence>
<dbReference type="Proteomes" id="UP000494106">
    <property type="component" value="Unassembled WGS sequence"/>
</dbReference>
<keyword evidence="3" id="KW-1185">Reference proteome</keyword>
<gene>
    <name evidence="2" type="ORF">APLA_LOCUS16544</name>
</gene>
<evidence type="ECO:0000256" key="1">
    <source>
        <dbReference type="SAM" id="MobiDB-lite"/>
    </source>
</evidence>
<feature type="region of interest" description="Disordered" evidence="1">
    <location>
        <begin position="43"/>
        <end position="67"/>
    </location>
</feature>
<accession>A0A8S1BNC6</accession>
<dbReference type="OrthoDB" id="8053018at2759"/>
<dbReference type="EMBL" id="CADEBC010000598">
    <property type="protein sequence ID" value="CAB3258498.1"/>
    <property type="molecule type" value="Genomic_DNA"/>
</dbReference>
<reference evidence="2 3" key="1">
    <citation type="submission" date="2020-04" db="EMBL/GenBank/DDBJ databases">
        <authorList>
            <person name="Wallbank WR R."/>
            <person name="Pardo Diaz C."/>
            <person name="Kozak K."/>
            <person name="Martin S."/>
            <person name="Jiggins C."/>
            <person name="Moest M."/>
            <person name="Warren A I."/>
            <person name="Byers J.R.P. K."/>
            <person name="Montejo-Kovacevich G."/>
            <person name="Yen C E."/>
        </authorList>
    </citation>
    <scope>NUCLEOTIDE SEQUENCE [LARGE SCALE GENOMIC DNA]</scope>
</reference>
<name>A0A8S1BNC6_ARCPL</name>
<dbReference type="AlphaFoldDB" id="A0A8S1BNC6"/>
<sequence length="206" mass="24116">MDEVKNIVAHQLIEVPQQVVPSPLPLTMAISFPPNAFVEEDIQTSQPWCQPEQPASIQSPPESRPATIPRLSYVEDHGVICPVRPTFQMHVVQPASAVSGRTTRRRMRFRNRASHRRRVRLTHTEQAAQHFLQAEEFWRKFRAQQHQDYMDLRREQNRLRVMEIETQRRCHSLGIRALDVICLTIKCFQFNIPHAFQFGSITYDNH</sequence>
<protein>
    <submittedName>
        <fullName evidence="2">Uncharacterized protein</fullName>
    </submittedName>
</protein>
<evidence type="ECO:0000313" key="3">
    <source>
        <dbReference type="Proteomes" id="UP000494106"/>
    </source>
</evidence>
<feature type="compositionally biased region" description="Polar residues" evidence="1">
    <location>
        <begin position="43"/>
        <end position="61"/>
    </location>
</feature>